<dbReference type="EnsemblMetazoa" id="CLYHEMT024411.1">
    <property type="protein sequence ID" value="CLYHEMP024411.1"/>
    <property type="gene ID" value="CLYHEMG024411"/>
</dbReference>
<dbReference type="GeneID" id="136798184"/>
<feature type="compositionally biased region" description="Basic and acidic residues" evidence="1">
    <location>
        <begin position="17"/>
        <end position="26"/>
    </location>
</feature>
<dbReference type="PANTHER" id="PTHR34444">
    <property type="entry name" value="LOC361192"/>
    <property type="match status" value="1"/>
</dbReference>
<evidence type="ECO:0000313" key="3">
    <source>
        <dbReference type="Proteomes" id="UP000594262"/>
    </source>
</evidence>
<dbReference type="InterPro" id="IPR027901">
    <property type="entry name" value="CFAP90"/>
</dbReference>
<dbReference type="Pfam" id="PF15074">
    <property type="entry name" value="CFAP90"/>
    <property type="match status" value="1"/>
</dbReference>
<reference evidence="2" key="1">
    <citation type="submission" date="2021-01" db="UniProtKB">
        <authorList>
            <consortium name="EnsemblMetazoa"/>
        </authorList>
    </citation>
    <scope>IDENTIFICATION</scope>
</reference>
<organism evidence="2 3">
    <name type="scientific">Clytia hemisphaerica</name>
    <dbReference type="NCBI Taxonomy" id="252671"/>
    <lineage>
        <taxon>Eukaryota</taxon>
        <taxon>Metazoa</taxon>
        <taxon>Cnidaria</taxon>
        <taxon>Hydrozoa</taxon>
        <taxon>Hydroidolina</taxon>
        <taxon>Leptothecata</taxon>
        <taxon>Obeliida</taxon>
        <taxon>Clytiidae</taxon>
        <taxon>Clytia</taxon>
    </lineage>
</organism>
<keyword evidence="3" id="KW-1185">Reference proteome</keyword>
<feature type="region of interest" description="Disordered" evidence="1">
    <location>
        <begin position="1"/>
        <end position="32"/>
    </location>
</feature>
<proteinExistence type="predicted"/>
<protein>
    <submittedName>
        <fullName evidence="2">Uncharacterized protein</fullName>
    </submittedName>
</protein>
<feature type="compositionally biased region" description="Polar residues" evidence="1">
    <location>
        <begin position="1"/>
        <end position="14"/>
    </location>
</feature>
<evidence type="ECO:0000256" key="1">
    <source>
        <dbReference type="SAM" id="MobiDB-lite"/>
    </source>
</evidence>
<dbReference type="RefSeq" id="XP_066910868.1">
    <property type="nucleotide sequence ID" value="XM_067054767.1"/>
</dbReference>
<dbReference type="OrthoDB" id="10057935at2759"/>
<accession>A0A7M5XJQ7</accession>
<evidence type="ECO:0000313" key="2">
    <source>
        <dbReference type="EnsemblMetazoa" id="CLYHEMP024411.1"/>
    </source>
</evidence>
<dbReference type="Proteomes" id="UP000594262">
    <property type="component" value="Unplaced"/>
</dbReference>
<dbReference type="AlphaFoldDB" id="A0A7M5XJQ7"/>
<dbReference type="PANTHER" id="PTHR34444:SF3">
    <property type="match status" value="1"/>
</dbReference>
<name>A0A7M5XJQ7_9CNID</name>
<sequence>MATLSNSNSFNVTDYPTEEHLEEARGTLKPPGILSNNYNKQGLKKVERTFVPSKTTSGLRESNNFMHQTNYQPSIPSDEKQSTTYFDITTKHNSTSAYDRVHHMTEGYNQKLHRDDRLHAKQHGLSLHKEESQRRVPVTSNAQYGAPNRLLLESHSKEHGHIEICKQDFNRRCGINFK</sequence>